<proteinExistence type="predicted"/>
<dbReference type="OMA" id="HADKNFD"/>
<dbReference type="GO" id="GO:0010088">
    <property type="term" value="P:phloem development"/>
    <property type="evidence" value="ECO:0007669"/>
    <property type="project" value="InterPro"/>
</dbReference>
<dbReference type="Pfam" id="PF14576">
    <property type="entry name" value="SEO_N"/>
    <property type="match status" value="1"/>
</dbReference>
<dbReference type="InterPro" id="IPR027942">
    <property type="entry name" value="SEO_N"/>
</dbReference>
<dbReference type="EMBL" id="LRBV02000005">
    <property type="status" value="NOT_ANNOTATED_CDS"/>
    <property type="molecule type" value="Genomic_DNA"/>
</dbReference>
<reference evidence="2" key="2">
    <citation type="submission" date="2021-01" db="UniProtKB">
        <authorList>
            <consortium name="EnsemblPlants"/>
        </authorList>
    </citation>
    <scope>IDENTIFICATION</scope>
</reference>
<protein>
    <recommendedName>
        <fullName evidence="1">Sieve element occlusion N-terminal domain-containing protein</fullName>
    </recommendedName>
</protein>
<name>A0A7N2LM01_QUELO</name>
<accession>A0A7N2LM01</accession>
<dbReference type="PANTHER" id="PTHR33232:SF18">
    <property type="entry name" value="PROTEIN SIEVE ELEMENT OCCLUSION B-LIKE"/>
    <property type="match status" value="1"/>
</dbReference>
<evidence type="ECO:0000313" key="2">
    <source>
        <dbReference type="EnsemblPlants" id="QL05p007069:mrna"/>
    </source>
</evidence>
<keyword evidence="3" id="KW-1185">Reference proteome</keyword>
<dbReference type="InterPro" id="IPR039299">
    <property type="entry name" value="SEOA"/>
</dbReference>
<dbReference type="PANTHER" id="PTHR33232">
    <property type="entry name" value="PROTEIN SIEVE ELEMENT OCCLUSION B-LIKE"/>
    <property type="match status" value="1"/>
</dbReference>
<evidence type="ECO:0000313" key="3">
    <source>
        <dbReference type="Proteomes" id="UP000594261"/>
    </source>
</evidence>
<reference evidence="2 3" key="1">
    <citation type="journal article" date="2016" name="G3 (Bethesda)">
        <title>First Draft Assembly and Annotation of the Genome of a California Endemic Oak Quercus lobata Nee (Fagaceae).</title>
        <authorList>
            <person name="Sork V.L."/>
            <person name="Fitz-Gibbon S.T."/>
            <person name="Puiu D."/>
            <person name="Crepeau M."/>
            <person name="Gugger P.F."/>
            <person name="Sherman R."/>
            <person name="Stevens K."/>
            <person name="Langley C.H."/>
            <person name="Pellegrini M."/>
            <person name="Salzberg S.L."/>
        </authorList>
    </citation>
    <scope>NUCLEOTIDE SEQUENCE [LARGE SCALE GENOMIC DNA]</scope>
    <source>
        <strain evidence="2 3">cv. SW786</strain>
    </source>
</reference>
<dbReference type="Gramene" id="QL05p007069:mrna">
    <property type="protein sequence ID" value="QL05p007069:mrna"/>
    <property type="gene ID" value="QL05p007069"/>
</dbReference>
<dbReference type="InParanoid" id="A0A7N2LM01"/>
<evidence type="ECO:0000259" key="1">
    <source>
        <dbReference type="Pfam" id="PF14576"/>
    </source>
</evidence>
<feature type="domain" description="Sieve element occlusion N-terminal" evidence="1">
    <location>
        <begin position="25"/>
        <end position="95"/>
    </location>
</feature>
<organism evidence="2 3">
    <name type="scientific">Quercus lobata</name>
    <name type="common">Valley oak</name>
    <dbReference type="NCBI Taxonomy" id="97700"/>
    <lineage>
        <taxon>Eukaryota</taxon>
        <taxon>Viridiplantae</taxon>
        <taxon>Streptophyta</taxon>
        <taxon>Embryophyta</taxon>
        <taxon>Tracheophyta</taxon>
        <taxon>Spermatophyta</taxon>
        <taxon>Magnoliopsida</taxon>
        <taxon>eudicotyledons</taxon>
        <taxon>Gunneridae</taxon>
        <taxon>Pentapetalae</taxon>
        <taxon>rosids</taxon>
        <taxon>fabids</taxon>
        <taxon>Fagales</taxon>
        <taxon>Fagaceae</taxon>
        <taxon>Quercus</taxon>
    </lineage>
</organism>
<dbReference type="AlphaFoldDB" id="A0A7N2LM01"/>
<dbReference type="Proteomes" id="UP000594261">
    <property type="component" value="Chromosome 5"/>
</dbReference>
<sequence length="147" mass="16334">MASNQVPQVSTQKAIEDELSVSTMSNNQIMDQISATHVHADKNFDAESLFIVVKSILNSAIHVDNTLDTTQAQQETAREARFSPPLCTLKQLSFELHQSDLLAKSVGILKGVPTILESSWLLKHKDAIDELNNLRYLFKSSLDRAQA</sequence>
<dbReference type="EnsemblPlants" id="QL05p007069:mrna">
    <property type="protein sequence ID" value="QL05p007069:mrna"/>
    <property type="gene ID" value="QL05p007069"/>
</dbReference>